<keyword evidence="4" id="KW-0804">Transcription</keyword>
<dbReference type="SUPFAM" id="SSF158457">
    <property type="entry name" value="Orange domain-like"/>
    <property type="match status" value="1"/>
</dbReference>
<feature type="domain" description="BHLH" evidence="7">
    <location>
        <begin position="8"/>
        <end position="66"/>
    </location>
</feature>
<evidence type="ECO:0000259" key="7">
    <source>
        <dbReference type="PROSITE" id="PS50888"/>
    </source>
</evidence>
<dbReference type="Pfam" id="PF00010">
    <property type="entry name" value="HLH"/>
    <property type="match status" value="1"/>
</dbReference>
<feature type="compositionally biased region" description="Polar residues" evidence="6">
    <location>
        <begin position="233"/>
        <end position="243"/>
    </location>
</feature>
<dbReference type="RefSeq" id="XP_013381587.1">
    <property type="nucleotide sequence ID" value="XM_013526133.1"/>
</dbReference>
<dbReference type="CDD" id="cd11410">
    <property type="entry name" value="bHLH_O_HES"/>
    <property type="match status" value="1"/>
</dbReference>
<dbReference type="KEGG" id="lak:106152522"/>
<dbReference type="PROSITE" id="PS50888">
    <property type="entry name" value="BHLH"/>
    <property type="match status" value="1"/>
</dbReference>
<dbReference type="Gene3D" id="4.10.280.10">
    <property type="entry name" value="Helix-loop-helix DNA-binding domain"/>
    <property type="match status" value="1"/>
</dbReference>
<dbReference type="GO" id="GO:0006355">
    <property type="term" value="P:regulation of DNA-templated transcription"/>
    <property type="evidence" value="ECO:0007669"/>
    <property type="project" value="InterPro"/>
</dbReference>
<dbReference type="GO" id="GO:0046983">
    <property type="term" value="F:protein dimerization activity"/>
    <property type="evidence" value="ECO:0007669"/>
    <property type="project" value="InterPro"/>
</dbReference>
<dbReference type="PANTHER" id="PTHR10985">
    <property type="entry name" value="BASIC HELIX-LOOP-HELIX TRANSCRIPTION FACTOR, HES-RELATED"/>
    <property type="match status" value="1"/>
</dbReference>
<accession>A0A1S3H6I0</accession>
<feature type="domain" description="Orange" evidence="8">
    <location>
        <begin position="90"/>
        <end position="122"/>
    </location>
</feature>
<comment type="subcellular location">
    <subcellularLocation>
        <location evidence="1">Nucleus</location>
    </subcellularLocation>
</comment>
<name>A0A1S3H6I0_LINAN</name>
<feature type="region of interest" description="Disordered" evidence="6">
    <location>
        <begin position="124"/>
        <end position="156"/>
    </location>
</feature>
<keyword evidence="5" id="KW-0539">Nucleus</keyword>
<gene>
    <name evidence="10" type="primary">LOC106152522</name>
</gene>
<dbReference type="GO" id="GO:0005634">
    <property type="term" value="C:nucleus"/>
    <property type="evidence" value="ECO:0007669"/>
    <property type="project" value="UniProtKB-SubCell"/>
</dbReference>
<evidence type="ECO:0000256" key="1">
    <source>
        <dbReference type="ARBA" id="ARBA00004123"/>
    </source>
</evidence>
<evidence type="ECO:0000256" key="5">
    <source>
        <dbReference type="ARBA" id="ARBA00023242"/>
    </source>
</evidence>
<feature type="compositionally biased region" description="Low complexity" evidence="6">
    <location>
        <begin position="202"/>
        <end position="220"/>
    </location>
</feature>
<dbReference type="InterPro" id="IPR003650">
    <property type="entry name" value="Orange_dom"/>
</dbReference>
<evidence type="ECO:0000256" key="3">
    <source>
        <dbReference type="ARBA" id="ARBA00023125"/>
    </source>
</evidence>
<dbReference type="PROSITE" id="PS51054">
    <property type="entry name" value="ORANGE"/>
    <property type="match status" value="1"/>
</dbReference>
<evidence type="ECO:0000313" key="10">
    <source>
        <dbReference type="RefSeq" id="XP_013381587.1"/>
    </source>
</evidence>
<evidence type="ECO:0000256" key="4">
    <source>
        <dbReference type="ARBA" id="ARBA00023163"/>
    </source>
</evidence>
<organism evidence="9 10">
    <name type="scientific">Lingula anatina</name>
    <name type="common">Brachiopod</name>
    <name type="synonym">Lingula unguis</name>
    <dbReference type="NCBI Taxonomy" id="7574"/>
    <lineage>
        <taxon>Eukaryota</taxon>
        <taxon>Metazoa</taxon>
        <taxon>Spiralia</taxon>
        <taxon>Lophotrochozoa</taxon>
        <taxon>Brachiopoda</taxon>
        <taxon>Linguliformea</taxon>
        <taxon>Lingulata</taxon>
        <taxon>Lingulida</taxon>
        <taxon>Linguloidea</taxon>
        <taxon>Lingulidae</taxon>
        <taxon>Lingula</taxon>
    </lineage>
</organism>
<feature type="compositionally biased region" description="Polar residues" evidence="6">
    <location>
        <begin position="124"/>
        <end position="153"/>
    </location>
</feature>
<dbReference type="AlphaFoldDB" id="A0A1S3H6I0"/>
<dbReference type="OrthoDB" id="6260400at2759"/>
<dbReference type="InterPro" id="IPR050370">
    <property type="entry name" value="HES_HEY"/>
</dbReference>
<dbReference type="Proteomes" id="UP000085678">
    <property type="component" value="Unplaced"/>
</dbReference>
<protein>
    <submittedName>
        <fullName evidence="10">Transcription factor HES-4-like</fullName>
    </submittedName>
</protein>
<dbReference type="InParanoid" id="A0A1S3H6I0"/>
<evidence type="ECO:0000256" key="2">
    <source>
        <dbReference type="ARBA" id="ARBA00023015"/>
    </source>
</evidence>
<evidence type="ECO:0000256" key="6">
    <source>
        <dbReference type="SAM" id="MobiDB-lite"/>
    </source>
</evidence>
<evidence type="ECO:0000313" key="9">
    <source>
        <dbReference type="Proteomes" id="UP000085678"/>
    </source>
</evidence>
<dbReference type="OMA" id="CAKEINA"/>
<feature type="region of interest" description="Disordered" evidence="6">
    <location>
        <begin position="199"/>
        <end position="249"/>
    </location>
</feature>
<reference evidence="10" key="1">
    <citation type="submission" date="2025-08" db="UniProtKB">
        <authorList>
            <consortium name="RefSeq"/>
        </authorList>
    </citation>
    <scope>IDENTIFICATION</scope>
    <source>
        <tissue evidence="10">Gonads</tissue>
    </source>
</reference>
<dbReference type="SMART" id="SM00353">
    <property type="entry name" value="HLH"/>
    <property type="match status" value="1"/>
</dbReference>
<evidence type="ECO:0000259" key="8">
    <source>
        <dbReference type="PROSITE" id="PS51054"/>
    </source>
</evidence>
<dbReference type="STRING" id="7574.A0A1S3H6I0"/>
<dbReference type="SUPFAM" id="SSF47459">
    <property type="entry name" value="HLH, helix-loop-helix DNA-binding domain"/>
    <property type="match status" value="1"/>
</dbReference>
<dbReference type="FunFam" id="4.10.280.10:FF:000009">
    <property type="entry name" value="Transcription factor HES-1"/>
    <property type="match status" value="1"/>
</dbReference>
<dbReference type="InterPro" id="IPR036638">
    <property type="entry name" value="HLH_DNA-bd_sf"/>
</dbReference>
<keyword evidence="9" id="KW-1185">Reference proteome</keyword>
<proteinExistence type="predicted"/>
<keyword evidence="3" id="KW-0238">DNA-binding</keyword>
<dbReference type="InterPro" id="IPR011598">
    <property type="entry name" value="bHLH_dom"/>
</dbReference>
<dbReference type="GO" id="GO:0003677">
    <property type="term" value="F:DNA binding"/>
    <property type="evidence" value="ECO:0007669"/>
    <property type="project" value="UniProtKB-KW"/>
</dbReference>
<sequence length="249" mass="27877">MQSEKTPTRKSLKPLLEKRRRARINSCLEELKTIILDVMESDDGCKSSKLEKADILELTVSYLKRLRKNKQGDFSLIPRTPRTPQSPPTYADGYEHCAKEINAYLHHQGIKPEHRLQMLDHLANSMQPPTSPARSASPDSTGQFSRVTISASPHSPVGQGLDLSLRAGYSNVFNLTPNSAQTKRQLKITTSPIIYDDNQCLSPTLSSPSSSASSSPTQTPGRHYDFGGHFFGQRNNSNQQVSQEMWRPW</sequence>
<dbReference type="GeneID" id="106152522"/>
<keyword evidence="2" id="KW-0805">Transcription regulation</keyword>